<dbReference type="AlphaFoldDB" id="A0A6H0XWN2"/>
<feature type="domain" description="Rab-GAP TBC" evidence="2">
    <location>
        <begin position="263"/>
        <end position="454"/>
    </location>
</feature>
<name>A0A6H0XWN2_9PEZI</name>
<dbReference type="SMART" id="SM00164">
    <property type="entry name" value="TBC"/>
    <property type="match status" value="1"/>
</dbReference>
<dbReference type="PROSITE" id="PS50086">
    <property type="entry name" value="TBC_RABGAP"/>
    <property type="match status" value="1"/>
</dbReference>
<dbReference type="Gene3D" id="1.10.472.80">
    <property type="entry name" value="Ypt/Rab-GAP domain of gyp1p, domain 3"/>
    <property type="match status" value="1"/>
</dbReference>
<feature type="region of interest" description="Disordered" evidence="1">
    <location>
        <begin position="73"/>
        <end position="95"/>
    </location>
</feature>
<reference evidence="3 4" key="1">
    <citation type="journal article" date="2016" name="Sci. Rep.">
        <title>Peltaster fructicola genome reveals evolution from an invasive phytopathogen to an ectophytic parasite.</title>
        <authorList>
            <person name="Xu C."/>
            <person name="Chen H."/>
            <person name="Gleason M.L."/>
            <person name="Xu J.R."/>
            <person name="Liu H."/>
            <person name="Zhang R."/>
            <person name="Sun G."/>
        </authorList>
    </citation>
    <scope>NUCLEOTIDE SEQUENCE [LARGE SCALE GENOMIC DNA]</scope>
    <source>
        <strain evidence="3 4">LNHT1506</strain>
    </source>
</reference>
<dbReference type="SUPFAM" id="SSF47923">
    <property type="entry name" value="Ypt/Rab-GAP domain of gyp1p"/>
    <property type="match status" value="2"/>
</dbReference>
<dbReference type="GO" id="GO:0031267">
    <property type="term" value="F:small GTPase binding"/>
    <property type="evidence" value="ECO:0007669"/>
    <property type="project" value="TreeGrafter"/>
</dbReference>
<gene>
    <name evidence="3" type="ORF">AMS68_004699</name>
</gene>
<dbReference type="GO" id="GO:0005096">
    <property type="term" value="F:GTPase activator activity"/>
    <property type="evidence" value="ECO:0007669"/>
    <property type="project" value="TreeGrafter"/>
</dbReference>
<feature type="compositionally biased region" description="Low complexity" evidence="1">
    <location>
        <begin position="116"/>
        <end position="129"/>
    </location>
</feature>
<dbReference type="Proteomes" id="UP000503462">
    <property type="component" value="Chromosome 3"/>
</dbReference>
<feature type="region of interest" description="Disordered" evidence="1">
    <location>
        <begin position="116"/>
        <end position="163"/>
    </location>
</feature>
<accession>A0A6H0XWN2</accession>
<evidence type="ECO:0000259" key="2">
    <source>
        <dbReference type="PROSITE" id="PS50086"/>
    </source>
</evidence>
<dbReference type="EMBL" id="CP051141">
    <property type="protein sequence ID" value="QIW99181.1"/>
    <property type="molecule type" value="Genomic_DNA"/>
</dbReference>
<dbReference type="InterPro" id="IPR000195">
    <property type="entry name" value="Rab-GAP-TBC_dom"/>
</dbReference>
<evidence type="ECO:0000256" key="1">
    <source>
        <dbReference type="SAM" id="MobiDB-lite"/>
    </source>
</evidence>
<dbReference type="PANTHER" id="PTHR47219">
    <property type="entry name" value="RAB GTPASE-ACTIVATING PROTEIN 1-LIKE"/>
    <property type="match status" value="1"/>
</dbReference>
<sequence length="540" mass="61414">MGDTGVIDQTGAVELVKRLATALAERDAHITALQRLCEEYNVPRDRMNDASSRVKQAEQRRISLANATAEDNQTLRISMSESNLRPQALRRSNSAYSTNGLTKLFGGVGRNRLSVHSESASLRSSSRASRPSEHLQRNPSNDAKSVDGRSMDAPSTDSGRWLPSMFSTAASAIKPRRESKPSRVPVELQAQIDPDQLPPTLLKNPTDPQDIEWNRFILKLMRAREQAGEQEEEGALIGAARFGREGSLGRSKMETLAKLVVGGIPNRLRHRVWMELSNAHAISQPDAYQHYLQLGNHQAHIDIDAIKKDVPRTLTQQYDYYVEKGYEKLKNLLIAFISKYEDLGYTQGLNMIAGHLLLAIPAEEDAFWMLCNIVDNFFPQEYFSRSSNLVGPLADNMVLRSYIRDIMPKLHDHLDALGILPQNTLKLGWILTAFSDMLPKEPLQRVWDVWLCLPKQHTFLFNVAMALVKQHLQELLALESEEEYYAFQFQIPQTQQEVDELIRLAVSLRKRLDPEQVTERRKLEMRRLRYPSTEALYCPD</sequence>
<dbReference type="Gene3D" id="1.10.8.270">
    <property type="entry name" value="putative rabgap domain of human tbc1 domain family member 14 like domains"/>
    <property type="match status" value="1"/>
</dbReference>
<dbReference type="OrthoDB" id="294251at2759"/>
<keyword evidence="4" id="KW-1185">Reference proteome</keyword>
<organism evidence="3 4">
    <name type="scientific">Peltaster fructicola</name>
    <dbReference type="NCBI Taxonomy" id="286661"/>
    <lineage>
        <taxon>Eukaryota</taxon>
        <taxon>Fungi</taxon>
        <taxon>Dikarya</taxon>
        <taxon>Ascomycota</taxon>
        <taxon>Pezizomycotina</taxon>
        <taxon>Dothideomycetes</taxon>
        <taxon>Dothideomycetes incertae sedis</taxon>
        <taxon>Peltaster</taxon>
    </lineage>
</organism>
<protein>
    <recommendedName>
        <fullName evidence="2">Rab-GAP TBC domain-containing protein</fullName>
    </recommendedName>
</protein>
<dbReference type="InterPro" id="IPR050302">
    <property type="entry name" value="Rab_GAP_TBC_domain"/>
</dbReference>
<proteinExistence type="predicted"/>
<dbReference type="PANTHER" id="PTHR47219:SF20">
    <property type="entry name" value="TBC1 DOMAIN FAMILY MEMBER 2B"/>
    <property type="match status" value="1"/>
</dbReference>
<dbReference type="Pfam" id="PF00566">
    <property type="entry name" value="RabGAP-TBC"/>
    <property type="match status" value="1"/>
</dbReference>
<dbReference type="InterPro" id="IPR035969">
    <property type="entry name" value="Rab-GAP_TBC_sf"/>
</dbReference>
<evidence type="ECO:0000313" key="4">
    <source>
        <dbReference type="Proteomes" id="UP000503462"/>
    </source>
</evidence>
<evidence type="ECO:0000313" key="3">
    <source>
        <dbReference type="EMBL" id="QIW99181.1"/>
    </source>
</evidence>